<keyword evidence="3 6" id="KW-0812">Transmembrane</keyword>
<feature type="transmembrane region" description="Helical" evidence="6">
    <location>
        <begin position="171"/>
        <end position="195"/>
    </location>
</feature>
<dbReference type="InterPro" id="IPR036259">
    <property type="entry name" value="MFS_trans_sf"/>
</dbReference>
<dbReference type="Proteomes" id="UP000265715">
    <property type="component" value="Unassembled WGS sequence"/>
</dbReference>
<dbReference type="SUPFAM" id="SSF103473">
    <property type="entry name" value="MFS general substrate transporter"/>
    <property type="match status" value="1"/>
</dbReference>
<feature type="transmembrane region" description="Helical" evidence="6">
    <location>
        <begin position="260"/>
        <end position="286"/>
    </location>
</feature>
<evidence type="ECO:0000256" key="4">
    <source>
        <dbReference type="ARBA" id="ARBA00022989"/>
    </source>
</evidence>
<dbReference type="EMBL" id="QXDL01000141">
    <property type="protein sequence ID" value="RIH81947.1"/>
    <property type="molecule type" value="Genomic_DNA"/>
</dbReference>
<gene>
    <name evidence="7" type="primary">narK</name>
    <name evidence="7" type="ORF">Mterra_02880</name>
</gene>
<feature type="transmembrane region" description="Helical" evidence="6">
    <location>
        <begin position="103"/>
        <end position="123"/>
    </location>
</feature>
<keyword evidence="4 6" id="KW-1133">Transmembrane helix</keyword>
<feature type="transmembrane region" description="Helical" evidence="6">
    <location>
        <begin position="389"/>
        <end position="417"/>
    </location>
</feature>
<feature type="transmembrane region" description="Helical" evidence="6">
    <location>
        <begin position="215"/>
        <end position="239"/>
    </location>
</feature>
<evidence type="ECO:0000256" key="1">
    <source>
        <dbReference type="ARBA" id="ARBA00004141"/>
    </source>
</evidence>
<keyword evidence="8" id="KW-1185">Reference proteome</keyword>
<organism evidence="7 8">
    <name type="scientific">Calidithermus terrae</name>
    <dbReference type="NCBI Taxonomy" id="1408545"/>
    <lineage>
        <taxon>Bacteria</taxon>
        <taxon>Thermotogati</taxon>
        <taxon>Deinococcota</taxon>
        <taxon>Deinococci</taxon>
        <taxon>Thermales</taxon>
        <taxon>Thermaceae</taxon>
        <taxon>Calidithermus</taxon>
    </lineage>
</organism>
<keyword evidence="5 6" id="KW-0472">Membrane</keyword>
<feature type="transmembrane region" description="Helical" evidence="6">
    <location>
        <begin position="129"/>
        <end position="150"/>
    </location>
</feature>
<dbReference type="RefSeq" id="WP_119315858.1">
    <property type="nucleotide sequence ID" value="NZ_QXDL01000141.1"/>
</dbReference>
<dbReference type="InterPro" id="IPR011701">
    <property type="entry name" value="MFS"/>
</dbReference>
<evidence type="ECO:0000256" key="2">
    <source>
        <dbReference type="ARBA" id="ARBA00008432"/>
    </source>
</evidence>
<dbReference type="GO" id="GO:0016020">
    <property type="term" value="C:membrane"/>
    <property type="evidence" value="ECO:0007669"/>
    <property type="project" value="UniProtKB-SubCell"/>
</dbReference>
<comment type="subcellular location">
    <subcellularLocation>
        <location evidence="1">Membrane</location>
        <topology evidence="1">Multi-pass membrane protein</topology>
    </subcellularLocation>
</comment>
<feature type="transmembrane region" description="Helical" evidence="6">
    <location>
        <begin position="298"/>
        <end position="316"/>
    </location>
</feature>
<evidence type="ECO:0000256" key="6">
    <source>
        <dbReference type="SAM" id="Phobius"/>
    </source>
</evidence>
<feature type="transmembrane region" description="Helical" evidence="6">
    <location>
        <begin position="328"/>
        <end position="349"/>
    </location>
</feature>
<evidence type="ECO:0000313" key="7">
    <source>
        <dbReference type="EMBL" id="RIH81947.1"/>
    </source>
</evidence>
<evidence type="ECO:0000256" key="5">
    <source>
        <dbReference type="ARBA" id="ARBA00023136"/>
    </source>
</evidence>
<dbReference type="AlphaFoldDB" id="A0A399EBB2"/>
<feature type="transmembrane region" description="Helical" evidence="6">
    <location>
        <begin position="423"/>
        <end position="443"/>
    </location>
</feature>
<dbReference type="InterPro" id="IPR044772">
    <property type="entry name" value="NO3_transporter"/>
</dbReference>
<comment type="similarity">
    <text evidence="2">Belongs to the major facilitator superfamily. Nitrate/nitrite porter (TC 2.A.1.8) family.</text>
</comment>
<feature type="transmembrane region" description="Helical" evidence="6">
    <location>
        <begin position="355"/>
        <end position="377"/>
    </location>
</feature>
<name>A0A399EBB2_9DEIN</name>
<proteinExistence type="inferred from homology"/>
<dbReference type="Pfam" id="PF07690">
    <property type="entry name" value="MFS_1"/>
    <property type="match status" value="1"/>
</dbReference>
<evidence type="ECO:0000256" key="3">
    <source>
        <dbReference type="ARBA" id="ARBA00022692"/>
    </source>
</evidence>
<evidence type="ECO:0000313" key="8">
    <source>
        <dbReference type="Proteomes" id="UP000265715"/>
    </source>
</evidence>
<reference evidence="7 8" key="1">
    <citation type="submission" date="2018-08" db="EMBL/GenBank/DDBJ databases">
        <title>Meiothermus terrae DSM 26712 genome sequencing project.</title>
        <authorList>
            <person name="Da Costa M.S."/>
            <person name="Albuquerque L."/>
            <person name="Raposo P."/>
            <person name="Froufe H.J.C."/>
            <person name="Barroso C.S."/>
            <person name="Egas C."/>
        </authorList>
    </citation>
    <scope>NUCLEOTIDE SEQUENCE [LARGE SCALE GENOMIC DNA]</scope>
    <source>
        <strain evidence="7 8">DSM 26712</strain>
    </source>
</reference>
<dbReference type="Gene3D" id="1.20.1250.20">
    <property type="entry name" value="MFS general substrate transporter like domains"/>
    <property type="match status" value="1"/>
</dbReference>
<protein>
    <submittedName>
        <fullName evidence="7">Nitrate/nitrite transporter NarK</fullName>
    </submittedName>
</protein>
<accession>A0A399EBB2</accession>
<comment type="caution">
    <text evidence="7">The sequence shown here is derived from an EMBL/GenBank/DDBJ whole genome shotgun (WGS) entry which is preliminary data.</text>
</comment>
<sequence>MAVRKIPTEGGTWLSRWEPEDPDFWQKTGKPLAWRTLWVTTFSLTLSFIVWFMVSAIVVRLPNIGFNFTTTQLFWLTAMPGLAGGMLRIVWTFLPPVLGTRHLITFSTLLLLIPVLGWSYAIANPATPYWVLLLLAFLAGVGGGNFSGFMPSTSYFFPKRLQGTALGIQAGIGNFGVSVVQFLTPWVVGFALFGSSLVGLGEPQTYSKGEVSKAIWLHNAAEVWILFILLAAVLAWAFLRSVPVRANFREQFDIFRDKHTWVMTSLYIATFGSFSGLSAVFGLLIKQLYGKFDGAPDPLAYAFLGPLVGSVLRVIFGPIADRVGGARLTQLSTLGMLLSALALSFFLTPDSLAEFPYFVASMLALFFFAGIGNASTFKQMPMIFEPRKAGGVIGWTAAVAAFGPFGFSTLIAAIIAQTGSPTAFFYGLAVFYLINAGLNWHFYTRRGAEKPC</sequence>
<feature type="transmembrane region" description="Helical" evidence="6">
    <location>
        <begin position="37"/>
        <end position="61"/>
    </location>
</feature>
<dbReference type="OrthoDB" id="9773404at2"/>
<dbReference type="GO" id="GO:0015112">
    <property type="term" value="F:nitrate transmembrane transporter activity"/>
    <property type="evidence" value="ECO:0007669"/>
    <property type="project" value="InterPro"/>
</dbReference>
<dbReference type="CDD" id="cd17341">
    <property type="entry name" value="MFS_NRT2_like"/>
    <property type="match status" value="1"/>
</dbReference>
<dbReference type="PANTHER" id="PTHR23515">
    <property type="entry name" value="HIGH-AFFINITY NITRATE TRANSPORTER 2.3"/>
    <property type="match status" value="1"/>
</dbReference>
<feature type="transmembrane region" description="Helical" evidence="6">
    <location>
        <begin position="73"/>
        <end position="91"/>
    </location>
</feature>